<keyword evidence="1" id="KW-0143">Chaperone</keyword>
<evidence type="ECO:0000256" key="2">
    <source>
        <dbReference type="ARBA" id="ARBA00043974"/>
    </source>
</evidence>
<evidence type="ECO:0000256" key="1">
    <source>
        <dbReference type="ARBA" id="ARBA00023186"/>
    </source>
</evidence>
<comment type="similarity">
    <text evidence="2">Belongs to the POMP/UMP1 family.</text>
</comment>
<keyword evidence="3" id="KW-0647">Proteasome</keyword>
<dbReference type="GO" id="GO:0000502">
    <property type="term" value="C:proteasome complex"/>
    <property type="evidence" value="ECO:0007669"/>
    <property type="project" value="UniProtKB-KW"/>
</dbReference>
<dbReference type="PANTHER" id="PTHR12828:SF3">
    <property type="entry name" value="PROTEASOME MATURATION PROTEIN"/>
    <property type="match status" value="1"/>
</dbReference>
<protein>
    <submittedName>
        <fullName evidence="3">Proteasome maturation protein</fullName>
    </submittedName>
</protein>
<name>A0A1E3JW89_9TREE</name>
<dbReference type="RefSeq" id="XP_019033779.1">
    <property type="nucleotide sequence ID" value="XM_019173972.1"/>
</dbReference>
<gene>
    <name evidence="3" type="ORF">L198_01812</name>
</gene>
<sequence length="169" mass="18185">MVSSIPAFRLVPATAQSSQDPHVVSTQPTAHAISGTHDTFRYGLRSAAQSVAPDNISPLQARLEKASPWKQTQLELQQNMQRTTFGLAVPMKQAMEMKLVSEASLINLHNPLLDQATPSGLPLGGGHNIALEILEGRDESIDADEFMGGGINFGEVLDVNGAMERKRGI</sequence>
<reference evidence="3 4" key="1">
    <citation type="submission" date="2016-06" db="EMBL/GenBank/DDBJ databases">
        <title>Evolution of pathogenesis and genome organization in the Tremellales.</title>
        <authorList>
            <person name="Cuomo C."/>
            <person name="Litvintseva A."/>
            <person name="Heitman J."/>
            <person name="Chen Y."/>
            <person name="Sun S."/>
            <person name="Springer D."/>
            <person name="Dromer F."/>
            <person name="Young S."/>
            <person name="Zeng Q."/>
            <person name="Chapman S."/>
            <person name="Gujja S."/>
            <person name="Saif S."/>
            <person name="Birren B."/>
        </authorList>
    </citation>
    <scope>NUCLEOTIDE SEQUENCE [LARGE SCALE GENOMIC DNA]</scope>
    <source>
        <strain evidence="3 4">CBS 7118</strain>
    </source>
</reference>
<evidence type="ECO:0000313" key="3">
    <source>
        <dbReference type="EMBL" id="ODO05124.1"/>
    </source>
</evidence>
<accession>A0A1E3JW89</accession>
<dbReference type="InterPro" id="IPR008012">
    <property type="entry name" value="Ump1"/>
</dbReference>
<evidence type="ECO:0000313" key="4">
    <source>
        <dbReference type="Proteomes" id="UP000094819"/>
    </source>
</evidence>
<dbReference type="GO" id="GO:0005737">
    <property type="term" value="C:cytoplasm"/>
    <property type="evidence" value="ECO:0007669"/>
    <property type="project" value="TreeGrafter"/>
</dbReference>
<organism evidence="3 4">
    <name type="scientific">Cryptococcus wingfieldii CBS 7118</name>
    <dbReference type="NCBI Taxonomy" id="1295528"/>
    <lineage>
        <taxon>Eukaryota</taxon>
        <taxon>Fungi</taxon>
        <taxon>Dikarya</taxon>
        <taxon>Basidiomycota</taxon>
        <taxon>Agaricomycotina</taxon>
        <taxon>Tremellomycetes</taxon>
        <taxon>Tremellales</taxon>
        <taxon>Cryptococcaceae</taxon>
        <taxon>Cryptococcus</taxon>
    </lineage>
</organism>
<dbReference type="GeneID" id="30191025"/>
<dbReference type="PANTHER" id="PTHR12828">
    <property type="entry name" value="PROTEASOME MATURATION PROTEIN UMP1"/>
    <property type="match status" value="1"/>
</dbReference>
<dbReference type="Proteomes" id="UP000094819">
    <property type="component" value="Unassembled WGS sequence"/>
</dbReference>
<dbReference type="EMBL" id="AWGH01000004">
    <property type="protein sequence ID" value="ODO05124.1"/>
    <property type="molecule type" value="Genomic_DNA"/>
</dbReference>
<dbReference type="GO" id="GO:0005634">
    <property type="term" value="C:nucleus"/>
    <property type="evidence" value="ECO:0007669"/>
    <property type="project" value="TreeGrafter"/>
</dbReference>
<dbReference type="GO" id="GO:0043248">
    <property type="term" value="P:proteasome assembly"/>
    <property type="evidence" value="ECO:0007669"/>
    <property type="project" value="InterPro"/>
</dbReference>
<dbReference type="Pfam" id="PF05348">
    <property type="entry name" value="UMP1"/>
    <property type="match status" value="1"/>
</dbReference>
<keyword evidence="4" id="KW-1185">Reference proteome</keyword>
<proteinExistence type="inferred from homology"/>
<dbReference type="AlphaFoldDB" id="A0A1E3JW89"/>
<dbReference type="OrthoDB" id="15001at2759"/>
<comment type="caution">
    <text evidence="3">The sequence shown here is derived from an EMBL/GenBank/DDBJ whole genome shotgun (WGS) entry which is preliminary data.</text>
</comment>